<dbReference type="AlphaFoldDB" id="A0A075UNY2"/>
<dbReference type="eggNOG" id="COG3511">
    <property type="taxonomic scope" value="Bacteria"/>
</dbReference>
<evidence type="ECO:0000256" key="2">
    <source>
        <dbReference type="ARBA" id="ARBA00023026"/>
    </source>
</evidence>
<dbReference type="InterPro" id="IPR007312">
    <property type="entry name" value="Phosphoesterase"/>
</dbReference>
<sequence length="287" mass="30989">MFWKRIAVAAVAATGLATALVVSHQDTPAVAIEPAAAKVPAFDHIVLVMFENKDYKEISGSSKAPYFNKLASQGAKFTKAYGTTHPSQPNYIAQFAGSTHGVDSNKCQDLGNKENIASQLAGIGKKFVGYAESMPSDGYTGCTKGNYARKHNSWVSFSNVPSSANKRFSSFPSDFTKLPHVAFVTPDLCSDMHDCSVDTGDKWLKKNLDAYAQWAKTHNSLLIVNFDEDSGTSVNQIFTTFVGAHVKPGSYSESINHYSILRTMEASFGLPGIGNAANKAPITSVWQ</sequence>
<dbReference type="Pfam" id="PF04185">
    <property type="entry name" value="Phosphoesterase"/>
    <property type="match status" value="1"/>
</dbReference>
<reference evidence="4 5" key="1">
    <citation type="journal article" date="2014" name="J. Biotechnol.">
        <title>Complete genome sequence of the actinobacterium Amycolatopsis japonica MG417-CF17(T) (=DSM 44213T) producing (S,S)-N,N'-ethylenediaminedisuccinic acid.</title>
        <authorList>
            <person name="Stegmann E."/>
            <person name="Albersmeier A."/>
            <person name="Spohn M."/>
            <person name="Gert H."/>
            <person name="Weber T."/>
            <person name="Wohlleben W."/>
            <person name="Kalinowski J."/>
            <person name="Ruckert C."/>
        </authorList>
    </citation>
    <scope>NUCLEOTIDE SEQUENCE [LARGE SCALE GENOMIC DNA]</scope>
    <source>
        <strain evidence="5">MG417-CF17 (DSM 44213)</strain>
    </source>
</reference>
<dbReference type="PANTHER" id="PTHR31956:SF1">
    <property type="entry name" value="NON-SPECIFIC PHOSPHOLIPASE C1"/>
    <property type="match status" value="1"/>
</dbReference>
<dbReference type="KEGG" id="aja:AJAP_15205"/>
<organism evidence="4 5">
    <name type="scientific">Amycolatopsis japonica</name>
    <dbReference type="NCBI Taxonomy" id="208439"/>
    <lineage>
        <taxon>Bacteria</taxon>
        <taxon>Bacillati</taxon>
        <taxon>Actinomycetota</taxon>
        <taxon>Actinomycetes</taxon>
        <taxon>Pseudonocardiales</taxon>
        <taxon>Pseudonocardiaceae</taxon>
        <taxon>Amycolatopsis</taxon>
        <taxon>Amycolatopsis japonica group</taxon>
    </lineage>
</organism>
<evidence type="ECO:0000313" key="4">
    <source>
        <dbReference type="EMBL" id="AIG75917.1"/>
    </source>
</evidence>
<keyword evidence="1" id="KW-0378">Hydrolase</keyword>
<dbReference type="STRING" id="208439.AJAP_15205"/>
<dbReference type="SUPFAM" id="SSF53649">
    <property type="entry name" value="Alkaline phosphatase-like"/>
    <property type="match status" value="1"/>
</dbReference>
<dbReference type="PANTHER" id="PTHR31956">
    <property type="entry name" value="NON-SPECIFIC PHOSPHOLIPASE C4-RELATED"/>
    <property type="match status" value="1"/>
</dbReference>
<dbReference type="RefSeq" id="WP_038511927.1">
    <property type="nucleotide sequence ID" value="NZ_CP008953.1"/>
</dbReference>
<dbReference type="GO" id="GO:0042578">
    <property type="term" value="F:phosphoric ester hydrolase activity"/>
    <property type="evidence" value="ECO:0007669"/>
    <property type="project" value="UniProtKB-ARBA"/>
</dbReference>
<dbReference type="Proteomes" id="UP000028492">
    <property type="component" value="Chromosome"/>
</dbReference>
<dbReference type="EMBL" id="CP008953">
    <property type="protein sequence ID" value="AIG75917.1"/>
    <property type="molecule type" value="Genomic_DNA"/>
</dbReference>
<proteinExistence type="predicted"/>
<gene>
    <name evidence="4" type="ORF">AJAP_15205</name>
</gene>
<dbReference type="Gene3D" id="3.40.720.10">
    <property type="entry name" value="Alkaline Phosphatase, subunit A"/>
    <property type="match status" value="1"/>
</dbReference>
<accession>A0A075UNY2</accession>
<dbReference type="HOGENOM" id="CLU_027977_3_0_11"/>
<keyword evidence="5" id="KW-1185">Reference proteome</keyword>
<evidence type="ECO:0000256" key="1">
    <source>
        <dbReference type="ARBA" id="ARBA00022801"/>
    </source>
</evidence>
<feature type="signal peptide" evidence="3">
    <location>
        <begin position="1"/>
        <end position="19"/>
    </location>
</feature>
<protein>
    <submittedName>
        <fullName evidence="4">Phosphoesterase</fullName>
    </submittedName>
</protein>
<keyword evidence="3" id="KW-0732">Signal</keyword>
<name>A0A075UNY2_9PSEU</name>
<evidence type="ECO:0000256" key="3">
    <source>
        <dbReference type="SAM" id="SignalP"/>
    </source>
</evidence>
<evidence type="ECO:0000313" key="5">
    <source>
        <dbReference type="Proteomes" id="UP000028492"/>
    </source>
</evidence>
<dbReference type="InterPro" id="IPR017850">
    <property type="entry name" value="Alkaline_phosphatase_core_sf"/>
</dbReference>
<keyword evidence="2" id="KW-0843">Virulence</keyword>
<feature type="chain" id="PRO_5039627734" evidence="3">
    <location>
        <begin position="20"/>
        <end position="287"/>
    </location>
</feature>